<dbReference type="EC" id="4.1.3.4" evidence="3"/>
<dbReference type="SUPFAM" id="SSF89796">
    <property type="entry name" value="CoA-transferase family III (CaiB/BaiF)"/>
    <property type="match status" value="1"/>
</dbReference>
<keyword evidence="1" id="KW-0808">Transferase</keyword>
<evidence type="ECO:0000313" key="4">
    <source>
        <dbReference type="Proteomes" id="UP001524642"/>
    </source>
</evidence>
<dbReference type="Pfam" id="PF00682">
    <property type="entry name" value="HMGL-like"/>
    <property type="match status" value="1"/>
</dbReference>
<dbReference type="NCBIfam" id="NF004283">
    <property type="entry name" value="PRK05692.1"/>
    <property type="match status" value="1"/>
</dbReference>
<dbReference type="InterPro" id="IPR044855">
    <property type="entry name" value="CoA-Trfase_III_dom3_sf"/>
</dbReference>
<dbReference type="SUPFAM" id="SSF51569">
    <property type="entry name" value="Aldolase"/>
    <property type="match status" value="1"/>
</dbReference>
<dbReference type="Pfam" id="PF02515">
    <property type="entry name" value="CoA_transf_3"/>
    <property type="match status" value="1"/>
</dbReference>
<dbReference type="Gene3D" id="3.30.1540.10">
    <property type="entry name" value="formyl-coa transferase, domain 3"/>
    <property type="match status" value="1"/>
</dbReference>
<name>A0ABT1XAR6_9PROT</name>
<dbReference type="GO" id="GO:0004419">
    <property type="term" value="F:hydroxymethylglutaryl-CoA lyase activity"/>
    <property type="evidence" value="ECO:0007669"/>
    <property type="project" value="UniProtKB-EC"/>
</dbReference>
<dbReference type="InterPro" id="IPR023606">
    <property type="entry name" value="CoA-Trfase_III_dom_1_sf"/>
</dbReference>
<dbReference type="Gene3D" id="3.20.20.70">
    <property type="entry name" value="Aldolase class I"/>
    <property type="match status" value="1"/>
</dbReference>
<organism evidence="3 4">
    <name type="scientific">Roseomonas populi</name>
    <dbReference type="NCBI Taxonomy" id="3121582"/>
    <lineage>
        <taxon>Bacteria</taxon>
        <taxon>Pseudomonadati</taxon>
        <taxon>Pseudomonadota</taxon>
        <taxon>Alphaproteobacteria</taxon>
        <taxon>Acetobacterales</taxon>
        <taxon>Roseomonadaceae</taxon>
        <taxon>Roseomonas</taxon>
    </lineage>
</organism>
<dbReference type="InterPro" id="IPR013785">
    <property type="entry name" value="Aldolase_TIM"/>
</dbReference>
<feature type="domain" description="Pyruvate carboxyltransferase" evidence="2">
    <location>
        <begin position="2"/>
        <end position="274"/>
    </location>
</feature>
<protein>
    <submittedName>
        <fullName evidence="3">Hydroxymethylglutaryl-CoA lyase</fullName>
        <ecNumber evidence="3">4.1.3.4</ecNumber>
    </submittedName>
</protein>
<comment type="caution">
    <text evidence="3">The sequence shown here is derived from an EMBL/GenBank/DDBJ whole genome shotgun (WGS) entry which is preliminary data.</text>
</comment>
<dbReference type="PROSITE" id="PS50991">
    <property type="entry name" value="PYR_CT"/>
    <property type="match status" value="1"/>
</dbReference>
<evidence type="ECO:0000313" key="3">
    <source>
        <dbReference type="EMBL" id="MCR0985195.1"/>
    </source>
</evidence>
<dbReference type="Gene3D" id="3.40.50.10540">
    <property type="entry name" value="Crotonobetainyl-coa:carnitine coa-transferase, domain 1"/>
    <property type="match status" value="1"/>
</dbReference>
<dbReference type="RefSeq" id="WP_257718846.1">
    <property type="nucleotide sequence ID" value="NZ_JANJOU010000030.1"/>
</dbReference>
<dbReference type="PANTHER" id="PTHR48207:SF3">
    <property type="entry name" value="SUCCINATE--HYDROXYMETHYLGLUTARATE COA-TRANSFERASE"/>
    <property type="match status" value="1"/>
</dbReference>
<proteinExistence type="predicted"/>
<dbReference type="InterPro" id="IPR003673">
    <property type="entry name" value="CoA-Trfase_fam_III"/>
</dbReference>
<dbReference type="CDD" id="cd07938">
    <property type="entry name" value="DRE_TIM_HMGL"/>
    <property type="match status" value="1"/>
</dbReference>
<evidence type="ECO:0000259" key="2">
    <source>
        <dbReference type="PROSITE" id="PS50991"/>
    </source>
</evidence>
<accession>A0ABT1XAR6</accession>
<dbReference type="EMBL" id="JANJOU010000030">
    <property type="protein sequence ID" value="MCR0985195.1"/>
    <property type="molecule type" value="Genomic_DNA"/>
</dbReference>
<dbReference type="InterPro" id="IPR000891">
    <property type="entry name" value="PYR_CT"/>
</dbReference>
<keyword evidence="4" id="KW-1185">Reference proteome</keyword>
<dbReference type="InterPro" id="IPR050483">
    <property type="entry name" value="CoA-transferase_III_domain"/>
</dbReference>
<evidence type="ECO:0000256" key="1">
    <source>
        <dbReference type="ARBA" id="ARBA00022679"/>
    </source>
</evidence>
<reference evidence="3 4" key="1">
    <citation type="submission" date="2022-06" db="EMBL/GenBank/DDBJ databases">
        <title>Roseomonas CN29.</title>
        <authorList>
            <person name="Cheng Y."/>
            <person name="He X."/>
        </authorList>
    </citation>
    <scope>NUCLEOTIDE SEQUENCE [LARGE SCALE GENOMIC DNA]</scope>
    <source>
        <strain evidence="3 4">CN29</strain>
    </source>
</reference>
<sequence>MVTVREVGPRDGLQMAKSAMPTAAKLRWIGAMVAAGVREMEVASFVPPTALPQMADAAEVVRAVRAAHPALRVVALAPNLRGAQNAAAAGAQSVIIPVSASEAHSRSNVRRARAEQVAEVARVVEWARGLGPDAPRIEAGIATAFGCSLQGEVPESEVVALAAELARAGADVIALADTLGYATPSHVRRLVRAVRAEVGAERFGNLHLHDTLGTALANALAALEEGVRGFDAALGGLGGCPYAPGSVGNVCTEDLVHMLESEGFDTGIDLHALIAAREALREGLPDEPLHGRVAAAGVPRTYSPAKVAKPVPVAPAAPRKLPLEGLRVVEFSHMVMGPSCGMVLADLGADVVKVEPAPGGDNTRRLTGPAIGFFPTFNRNKRSLCVDLEKPAGLALVQKLVADADVVLENFRPGAMDKLGLGYGALSAANPRLIYLSCKGFLPGPYENRAALDEVVQMMGGLAYMTGPPGQPLRAGTSINDIMGGVFGAVAILAALREREATGRGGLVQSGLFETNMLLVAQHMASAAITGRNPPPFGDKSMPKPWPLYDVFDSADEGRQVFVGVVTTTQWQAFCRAFGLEDMLADPSLATMGQLAAARPRIGARVAEVFRAMPQAELMARCEALGLPFAPIARPADLFDDPHLNASGGLMPVAMESAAGAPGGAPAMPVAGIPGLPVLMGGGRTALRRQPPRTGEHGIEIAREAGLGEAEIAALLAEGALQPGETPALAAE</sequence>
<dbReference type="Proteomes" id="UP001524642">
    <property type="component" value="Unassembled WGS sequence"/>
</dbReference>
<gene>
    <name evidence="3" type="ORF">NRP21_24395</name>
</gene>
<keyword evidence="3" id="KW-0456">Lyase</keyword>
<dbReference type="PANTHER" id="PTHR48207">
    <property type="entry name" value="SUCCINATE--HYDROXYMETHYLGLUTARATE COA-TRANSFERASE"/>
    <property type="match status" value="1"/>
</dbReference>